<protein>
    <submittedName>
        <fullName evidence="1">Uncharacterized protein</fullName>
    </submittedName>
</protein>
<reference evidence="1" key="1">
    <citation type="submission" date="2022-04" db="EMBL/GenBank/DDBJ databases">
        <title>Carnegiea gigantea Genome sequencing and assembly v2.</title>
        <authorList>
            <person name="Copetti D."/>
            <person name="Sanderson M.J."/>
            <person name="Burquez A."/>
            <person name="Wojciechowski M.F."/>
        </authorList>
    </citation>
    <scope>NUCLEOTIDE SEQUENCE</scope>
    <source>
        <strain evidence="1">SGP5-SGP5p</strain>
        <tissue evidence="1">Aerial part</tissue>
    </source>
</reference>
<keyword evidence="2" id="KW-1185">Reference proteome</keyword>
<dbReference type="EMBL" id="JAKOGI010000849">
    <property type="protein sequence ID" value="KAJ8429885.1"/>
    <property type="molecule type" value="Genomic_DNA"/>
</dbReference>
<dbReference type="Proteomes" id="UP001153076">
    <property type="component" value="Unassembled WGS sequence"/>
</dbReference>
<evidence type="ECO:0000313" key="2">
    <source>
        <dbReference type="Proteomes" id="UP001153076"/>
    </source>
</evidence>
<name>A0A9Q1Q682_9CARY</name>
<dbReference type="AlphaFoldDB" id="A0A9Q1Q682"/>
<accession>A0A9Q1Q682</accession>
<sequence length="156" mass="17769">MVFPPLYDAREMADYVRESFILHWRRTTRSPHPLLKDYYILWPCFSLLEAEGAVVGFELLEMVQVTFYAMLLNEAVEFGVVRCFMAEGVKSALVGLRWSSFKTCMSHVDYELREAQLQQWANAVEDFKLPEPRGEVGVVGCSLGGRTPLDIGLLSL</sequence>
<gene>
    <name evidence="1" type="ORF">Cgig2_014165</name>
</gene>
<organism evidence="1 2">
    <name type="scientific">Carnegiea gigantea</name>
    <dbReference type="NCBI Taxonomy" id="171969"/>
    <lineage>
        <taxon>Eukaryota</taxon>
        <taxon>Viridiplantae</taxon>
        <taxon>Streptophyta</taxon>
        <taxon>Embryophyta</taxon>
        <taxon>Tracheophyta</taxon>
        <taxon>Spermatophyta</taxon>
        <taxon>Magnoliopsida</taxon>
        <taxon>eudicotyledons</taxon>
        <taxon>Gunneridae</taxon>
        <taxon>Pentapetalae</taxon>
        <taxon>Caryophyllales</taxon>
        <taxon>Cactineae</taxon>
        <taxon>Cactaceae</taxon>
        <taxon>Cactoideae</taxon>
        <taxon>Echinocereeae</taxon>
        <taxon>Carnegiea</taxon>
    </lineage>
</organism>
<proteinExistence type="predicted"/>
<comment type="caution">
    <text evidence="1">The sequence shown here is derived from an EMBL/GenBank/DDBJ whole genome shotgun (WGS) entry which is preliminary data.</text>
</comment>
<evidence type="ECO:0000313" key="1">
    <source>
        <dbReference type="EMBL" id="KAJ8429885.1"/>
    </source>
</evidence>